<accession>A0ABQ7QC41</accession>
<evidence type="ECO:0000259" key="1">
    <source>
        <dbReference type="PROSITE" id="PS50878"/>
    </source>
</evidence>
<dbReference type="InterPro" id="IPR000477">
    <property type="entry name" value="RT_dom"/>
</dbReference>
<evidence type="ECO:0000313" key="2">
    <source>
        <dbReference type="EMBL" id="KAG7302792.1"/>
    </source>
</evidence>
<comment type="caution">
    <text evidence="2">The sequence shown here is derived from an EMBL/GenBank/DDBJ whole genome shotgun (WGS) entry which is preliminary data.</text>
</comment>
<dbReference type="Proteomes" id="UP000823941">
    <property type="component" value="Chromosome 17"/>
</dbReference>
<dbReference type="InterPro" id="IPR043502">
    <property type="entry name" value="DNA/RNA_pol_sf"/>
</dbReference>
<proteinExistence type="predicted"/>
<protein>
    <recommendedName>
        <fullName evidence="1">Reverse transcriptase domain-containing protein</fullName>
    </recommendedName>
</protein>
<gene>
    <name evidence="2" type="ORF">JYU34_012768</name>
</gene>
<reference evidence="2 3" key="1">
    <citation type="submission" date="2021-06" db="EMBL/GenBank/DDBJ databases">
        <title>A haploid diamondback moth (Plutella xylostella L.) genome assembly resolves 31 chromosomes and identifies a diamide resistance mutation.</title>
        <authorList>
            <person name="Ward C.M."/>
            <person name="Perry K.D."/>
            <person name="Baker G."/>
            <person name="Powis K."/>
            <person name="Heckel D.G."/>
            <person name="Baxter S.W."/>
        </authorList>
    </citation>
    <scope>NUCLEOTIDE SEQUENCE [LARGE SCALE GENOMIC DNA]</scope>
    <source>
        <strain evidence="2 3">LV</strain>
        <tissue evidence="2">Single pupa</tissue>
    </source>
</reference>
<organism evidence="2 3">
    <name type="scientific">Plutella xylostella</name>
    <name type="common">Diamondback moth</name>
    <name type="synonym">Plutella maculipennis</name>
    <dbReference type="NCBI Taxonomy" id="51655"/>
    <lineage>
        <taxon>Eukaryota</taxon>
        <taxon>Metazoa</taxon>
        <taxon>Ecdysozoa</taxon>
        <taxon>Arthropoda</taxon>
        <taxon>Hexapoda</taxon>
        <taxon>Insecta</taxon>
        <taxon>Pterygota</taxon>
        <taxon>Neoptera</taxon>
        <taxon>Endopterygota</taxon>
        <taxon>Lepidoptera</taxon>
        <taxon>Glossata</taxon>
        <taxon>Ditrysia</taxon>
        <taxon>Yponomeutoidea</taxon>
        <taxon>Plutellidae</taxon>
        <taxon>Plutella</taxon>
    </lineage>
</organism>
<dbReference type="EMBL" id="JAHIBW010000017">
    <property type="protein sequence ID" value="KAG7302792.1"/>
    <property type="molecule type" value="Genomic_DNA"/>
</dbReference>
<dbReference type="SUPFAM" id="SSF56672">
    <property type="entry name" value="DNA/RNA polymerases"/>
    <property type="match status" value="1"/>
</dbReference>
<dbReference type="Pfam" id="PF00078">
    <property type="entry name" value="RVT_1"/>
    <property type="match status" value="1"/>
</dbReference>
<feature type="domain" description="Reverse transcriptase" evidence="1">
    <location>
        <begin position="1"/>
        <end position="170"/>
    </location>
</feature>
<dbReference type="PROSITE" id="PS50878">
    <property type="entry name" value="RT_POL"/>
    <property type="match status" value="1"/>
</dbReference>
<dbReference type="PANTHER" id="PTHR33332">
    <property type="entry name" value="REVERSE TRANSCRIPTASE DOMAIN-CONTAINING PROTEIN"/>
    <property type="match status" value="1"/>
</dbReference>
<sequence length="233" mass="26735">MFLLDMEKAFDTVWHKGLIHKLMAINVPLSLIKIIKSYISQRSFKVHIGKISSTSYSVPAGVPQGSILGPHLFLIYINDIPRQTRTNLACFADDTACFTTSNDIDLIIDRLQLSIDKLIDYFRNWKLQINATKTEAIIFTRKRETPKRSLHVNKHPIPWSNSVKYLGVILDKKLNWNDHVCNLRLKGIKAFNALKPLLNRRSNLKSYTKLCIYSTLIRPCITYACPVWGCTSK</sequence>
<evidence type="ECO:0000313" key="3">
    <source>
        <dbReference type="Proteomes" id="UP000823941"/>
    </source>
</evidence>
<keyword evidence="3" id="KW-1185">Reference proteome</keyword>
<name>A0ABQ7QC41_PLUXY</name>